<comment type="similarity">
    <text evidence="3">Belongs to the GON7 family.</text>
</comment>
<evidence type="ECO:0000256" key="9">
    <source>
        <dbReference type="ARBA" id="ARBA00023015"/>
    </source>
</evidence>
<evidence type="ECO:0000313" key="16">
    <source>
        <dbReference type="EMBL" id="KAL3425516.1"/>
    </source>
</evidence>
<keyword evidence="14" id="KW-0175">Coiled coil</keyword>
<dbReference type="EMBL" id="JBFCZG010000002">
    <property type="protein sequence ID" value="KAL3425516.1"/>
    <property type="molecule type" value="Genomic_DNA"/>
</dbReference>
<feature type="compositionally biased region" description="Acidic residues" evidence="15">
    <location>
        <begin position="86"/>
        <end position="100"/>
    </location>
</feature>
<comment type="subcellular location">
    <subcellularLocation>
        <location evidence="2">Chromosome</location>
        <location evidence="2">Telomere</location>
    </subcellularLocation>
    <subcellularLocation>
        <location evidence="1">Nucleus</location>
    </subcellularLocation>
</comment>
<gene>
    <name evidence="16" type="ORF">PVAG01_02308</name>
</gene>
<keyword evidence="8" id="KW-0779">Telomere</keyword>
<evidence type="ECO:0000256" key="15">
    <source>
        <dbReference type="SAM" id="MobiDB-lite"/>
    </source>
</evidence>
<dbReference type="Pfam" id="PF08738">
    <property type="entry name" value="Gon7"/>
    <property type="match status" value="1"/>
</dbReference>
<dbReference type="InterPro" id="IPR014849">
    <property type="entry name" value="EKC/KEOPS_Gon7"/>
</dbReference>
<evidence type="ECO:0000256" key="6">
    <source>
        <dbReference type="ARBA" id="ARBA00022454"/>
    </source>
</evidence>
<keyword evidence="12" id="KW-0539">Nucleus</keyword>
<organism evidence="16 17">
    <name type="scientific">Phlyctema vagabunda</name>
    <dbReference type="NCBI Taxonomy" id="108571"/>
    <lineage>
        <taxon>Eukaryota</taxon>
        <taxon>Fungi</taxon>
        <taxon>Dikarya</taxon>
        <taxon>Ascomycota</taxon>
        <taxon>Pezizomycotina</taxon>
        <taxon>Leotiomycetes</taxon>
        <taxon>Helotiales</taxon>
        <taxon>Dermateaceae</taxon>
        <taxon>Phlyctema</taxon>
    </lineage>
</organism>
<evidence type="ECO:0000256" key="10">
    <source>
        <dbReference type="ARBA" id="ARBA00023159"/>
    </source>
</evidence>
<evidence type="ECO:0000256" key="5">
    <source>
        <dbReference type="ARBA" id="ARBA00019746"/>
    </source>
</evidence>
<evidence type="ECO:0000256" key="3">
    <source>
        <dbReference type="ARBA" id="ARBA00008529"/>
    </source>
</evidence>
<accession>A0ABR4PQE8</accession>
<name>A0ABR4PQE8_9HELO</name>
<keyword evidence="6" id="KW-0158">Chromosome</keyword>
<evidence type="ECO:0000256" key="13">
    <source>
        <dbReference type="ARBA" id="ARBA00025393"/>
    </source>
</evidence>
<comment type="subunit">
    <text evidence="4">Component of the EKC/KEOPS complex composed of at least BUD32, CGI121, GON7, KAE1 and PCC1; the whole complex dimerizes.</text>
</comment>
<feature type="compositionally biased region" description="Polar residues" evidence="15">
    <location>
        <begin position="15"/>
        <end position="26"/>
    </location>
</feature>
<feature type="region of interest" description="Disordered" evidence="15">
    <location>
        <begin position="15"/>
        <end position="38"/>
    </location>
</feature>
<proteinExistence type="inferred from homology"/>
<feature type="region of interest" description="Disordered" evidence="15">
    <location>
        <begin position="68"/>
        <end position="100"/>
    </location>
</feature>
<evidence type="ECO:0000256" key="4">
    <source>
        <dbReference type="ARBA" id="ARBA00011534"/>
    </source>
</evidence>
<feature type="coiled-coil region" evidence="14">
    <location>
        <begin position="39"/>
        <end position="66"/>
    </location>
</feature>
<keyword evidence="10" id="KW-0010">Activator</keyword>
<evidence type="ECO:0000256" key="11">
    <source>
        <dbReference type="ARBA" id="ARBA00023163"/>
    </source>
</evidence>
<comment type="caution">
    <text evidence="16">The sequence shown here is derived from an EMBL/GenBank/DDBJ whole genome shotgun (WGS) entry which is preliminary data.</text>
</comment>
<sequence length="100" mass="11032">MPSISQNRLLVATYSSPDSAPFTVSQEVPAPASQDTSEKTRYLAVLRKASAQMQELINEALTVRMEEDKAREAEGKGVKVKGIDEAKEEDNYGEEVVEED</sequence>
<comment type="function">
    <text evidence="13">Component of the EKC/KEOPS complex that is required for the formation of a threonylcarbamoyl group on adenosine at position 37 (t(6)A37) in tRNAs that read codons beginning with adenine. The complex is probably involved in the transfer of the threonylcarbamoyl moiety of threonylcarbamoyl-AMP (TC-AMP) to the N6 group of A37. GON7 likely plays a supporting role to the catalytic subunit KAE1 in the complex. The EKC/KEOPS complex also promotes both telomere uncapping and telomere elongation. The complex is required for efficient recruitment of transcriptional coactivators.</text>
</comment>
<keyword evidence="17" id="KW-1185">Reference proteome</keyword>
<evidence type="ECO:0000256" key="7">
    <source>
        <dbReference type="ARBA" id="ARBA00022694"/>
    </source>
</evidence>
<feature type="compositionally biased region" description="Basic and acidic residues" evidence="15">
    <location>
        <begin position="68"/>
        <end position="85"/>
    </location>
</feature>
<evidence type="ECO:0000256" key="14">
    <source>
        <dbReference type="SAM" id="Coils"/>
    </source>
</evidence>
<evidence type="ECO:0000313" key="17">
    <source>
        <dbReference type="Proteomes" id="UP001629113"/>
    </source>
</evidence>
<protein>
    <recommendedName>
        <fullName evidence="5">EKC/KEOPS complex subunit GON7</fullName>
    </recommendedName>
</protein>
<evidence type="ECO:0000256" key="1">
    <source>
        <dbReference type="ARBA" id="ARBA00004123"/>
    </source>
</evidence>
<dbReference type="Proteomes" id="UP001629113">
    <property type="component" value="Unassembled WGS sequence"/>
</dbReference>
<keyword evidence="7" id="KW-0819">tRNA processing</keyword>
<reference evidence="16 17" key="1">
    <citation type="submission" date="2024-06" db="EMBL/GenBank/DDBJ databases">
        <title>Complete genome of Phlyctema vagabunda strain 19-DSS-EL-015.</title>
        <authorList>
            <person name="Fiorenzani C."/>
        </authorList>
    </citation>
    <scope>NUCLEOTIDE SEQUENCE [LARGE SCALE GENOMIC DNA]</scope>
    <source>
        <strain evidence="16 17">19-DSS-EL-015</strain>
    </source>
</reference>
<evidence type="ECO:0000256" key="12">
    <source>
        <dbReference type="ARBA" id="ARBA00023242"/>
    </source>
</evidence>
<keyword evidence="9" id="KW-0805">Transcription regulation</keyword>
<evidence type="ECO:0000256" key="8">
    <source>
        <dbReference type="ARBA" id="ARBA00022895"/>
    </source>
</evidence>
<keyword evidence="11" id="KW-0804">Transcription</keyword>
<evidence type="ECO:0000256" key="2">
    <source>
        <dbReference type="ARBA" id="ARBA00004574"/>
    </source>
</evidence>